<reference evidence="2" key="1">
    <citation type="journal article" date="2017" name="Nat. Ecol. Evol.">
        <title>Genome expansion and lineage-specific genetic innovations in the forest pathogenic fungi Armillaria.</title>
        <authorList>
            <person name="Sipos G."/>
            <person name="Prasanna A.N."/>
            <person name="Walter M.C."/>
            <person name="O'Connor E."/>
            <person name="Balint B."/>
            <person name="Krizsan K."/>
            <person name="Kiss B."/>
            <person name="Hess J."/>
            <person name="Varga T."/>
            <person name="Slot J."/>
            <person name="Riley R."/>
            <person name="Boka B."/>
            <person name="Rigling D."/>
            <person name="Barry K."/>
            <person name="Lee J."/>
            <person name="Mihaltcheva S."/>
            <person name="LaButti K."/>
            <person name="Lipzen A."/>
            <person name="Waldron R."/>
            <person name="Moloney N.M."/>
            <person name="Sperisen C."/>
            <person name="Kredics L."/>
            <person name="Vagvoelgyi C."/>
            <person name="Patrignani A."/>
            <person name="Fitzpatrick D."/>
            <person name="Nagy I."/>
            <person name="Doyle S."/>
            <person name="Anderson J.B."/>
            <person name="Grigoriev I.V."/>
            <person name="Gueldener U."/>
            <person name="Muensterkoetter M."/>
            <person name="Nagy L.G."/>
        </authorList>
    </citation>
    <scope>NUCLEOTIDE SEQUENCE [LARGE SCALE GENOMIC DNA]</scope>
    <source>
        <strain evidence="2">C18/9</strain>
    </source>
</reference>
<accession>A0A284QQX1</accession>
<evidence type="ECO:0000313" key="2">
    <source>
        <dbReference type="Proteomes" id="UP000219338"/>
    </source>
</evidence>
<gene>
    <name evidence="1" type="ORF">ARMOST_02153</name>
</gene>
<evidence type="ECO:0000313" key="1">
    <source>
        <dbReference type="EMBL" id="SJK98879.1"/>
    </source>
</evidence>
<dbReference type="EMBL" id="FUEG01000001">
    <property type="protein sequence ID" value="SJK98879.1"/>
    <property type="molecule type" value="Genomic_DNA"/>
</dbReference>
<organism evidence="1 2">
    <name type="scientific">Armillaria ostoyae</name>
    <name type="common">Armillaria root rot fungus</name>
    <dbReference type="NCBI Taxonomy" id="47428"/>
    <lineage>
        <taxon>Eukaryota</taxon>
        <taxon>Fungi</taxon>
        <taxon>Dikarya</taxon>
        <taxon>Basidiomycota</taxon>
        <taxon>Agaricomycotina</taxon>
        <taxon>Agaricomycetes</taxon>
        <taxon>Agaricomycetidae</taxon>
        <taxon>Agaricales</taxon>
        <taxon>Marasmiineae</taxon>
        <taxon>Physalacriaceae</taxon>
        <taxon>Armillaria</taxon>
    </lineage>
</organism>
<keyword evidence="2" id="KW-1185">Reference proteome</keyword>
<dbReference type="Proteomes" id="UP000219338">
    <property type="component" value="Unassembled WGS sequence"/>
</dbReference>
<dbReference type="AlphaFoldDB" id="A0A284QQX1"/>
<sequence>MVLLYFRPERRYGTKRLWGGALFHKCCPRKQSRHICRRQEKLFDSTTAKANSQNLVTMWTLLQNFEPSARYRSSITANTILYKSTPMFDMDRLSARRPLTVASNNPIDYFVH</sequence>
<proteinExistence type="predicted"/>
<protein>
    <submittedName>
        <fullName evidence="1">Uncharacterized protein</fullName>
    </submittedName>
</protein>
<name>A0A284QQX1_ARMOS</name>